<dbReference type="InterPro" id="IPR006638">
    <property type="entry name" value="Elp3/MiaA/NifB-like_rSAM"/>
</dbReference>
<evidence type="ECO:0000256" key="6">
    <source>
        <dbReference type="ARBA" id="ARBA00022723"/>
    </source>
</evidence>
<name>X1SBF6_9ZZZZ</name>
<dbReference type="NCBIfam" id="NF004019">
    <property type="entry name" value="PRK05481.1"/>
    <property type="match status" value="1"/>
</dbReference>
<comment type="cofactor">
    <cofactor evidence="1">
        <name>[4Fe-4S] cluster</name>
        <dbReference type="ChEBI" id="CHEBI:49883"/>
    </cofactor>
</comment>
<dbReference type="PANTHER" id="PTHR10949:SF0">
    <property type="entry name" value="LIPOYL SYNTHASE, MITOCHONDRIAL"/>
    <property type="match status" value="1"/>
</dbReference>
<keyword evidence="6" id="KW-0479">Metal-binding</keyword>
<evidence type="ECO:0000256" key="8">
    <source>
        <dbReference type="ARBA" id="ARBA00023014"/>
    </source>
</evidence>
<organism evidence="11">
    <name type="scientific">marine sediment metagenome</name>
    <dbReference type="NCBI Taxonomy" id="412755"/>
    <lineage>
        <taxon>unclassified sequences</taxon>
        <taxon>metagenomes</taxon>
        <taxon>ecological metagenomes</taxon>
    </lineage>
</organism>
<dbReference type="PANTHER" id="PTHR10949">
    <property type="entry name" value="LIPOYL SYNTHASE"/>
    <property type="match status" value="1"/>
</dbReference>
<evidence type="ECO:0000256" key="5">
    <source>
        <dbReference type="ARBA" id="ARBA00022691"/>
    </source>
</evidence>
<dbReference type="GO" id="GO:0016992">
    <property type="term" value="F:lipoate synthase activity"/>
    <property type="evidence" value="ECO:0007669"/>
    <property type="project" value="UniProtKB-EC"/>
</dbReference>
<evidence type="ECO:0000256" key="2">
    <source>
        <dbReference type="ARBA" id="ARBA00012237"/>
    </source>
</evidence>
<keyword evidence="3" id="KW-0004">4Fe-4S</keyword>
<dbReference type="PROSITE" id="PS51918">
    <property type="entry name" value="RADICAL_SAM"/>
    <property type="match status" value="1"/>
</dbReference>
<feature type="non-terminal residue" evidence="11">
    <location>
        <position position="230"/>
    </location>
</feature>
<evidence type="ECO:0000313" key="11">
    <source>
        <dbReference type="EMBL" id="GAI90313.1"/>
    </source>
</evidence>
<evidence type="ECO:0000259" key="10">
    <source>
        <dbReference type="PROSITE" id="PS51918"/>
    </source>
</evidence>
<dbReference type="NCBIfam" id="NF009544">
    <property type="entry name" value="PRK12928.1"/>
    <property type="match status" value="1"/>
</dbReference>
<dbReference type="InterPro" id="IPR007197">
    <property type="entry name" value="rSAM"/>
</dbReference>
<dbReference type="GO" id="GO:0046872">
    <property type="term" value="F:metal ion binding"/>
    <property type="evidence" value="ECO:0007669"/>
    <property type="project" value="UniProtKB-KW"/>
</dbReference>
<reference evidence="11" key="1">
    <citation type="journal article" date="2014" name="Front. Microbiol.">
        <title>High frequency of phylogenetically diverse reductive dehalogenase-homologous genes in deep subseafloor sedimentary metagenomes.</title>
        <authorList>
            <person name="Kawai M."/>
            <person name="Futagami T."/>
            <person name="Toyoda A."/>
            <person name="Takaki Y."/>
            <person name="Nishi S."/>
            <person name="Hori S."/>
            <person name="Arai W."/>
            <person name="Tsubouchi T."/>
            <person name="Morono Y."/>
            <person name="Uchiyama I."/>
            <person name="Ito T."/>
            <person name="Fujiyama A."/>
            <person name="Inagaki F."/>
            <person name="Takami H."/>
        </authorList>
    </citation>
    <scope>NUCLEOTIDE SEQUENCE</scope>
    <source>
        <strain evidence="11">Expedition CK06-06</strain>
    </source>
</reference>
<dbReference type="InterPro" id="IPR003698">
    <property type="entry name" value="Lipoyl_synth"/>
</dbReference>
<keyword evidence="7" id="KW-0408">Iron</keyword>
<evidence type="ECO:0000256" key="7">
    <source>
        <dbReference type="ARBA" id="ARBA00023004"/>
    </source>
</evidence>
<dbReference type="Gene3D" id="3.20.20.70">
    <property type="entry name" value="Aldolase class I"/>
    <property type="match status" value="1"/>
</dbReference>
<dbReference type="SFLD" id="SFLDS00029">
    <property type="entry name" value="Radical_SAM"/>
    <property type="match status" value="1"/>
</dbReference>
<gene>
    <name evidence="11" type="ORF">S12H4_38198</name>
</gene>
<dbReference type="Pfam" id="PF04055">
    <property type="entry name" value="Radical_SAM"/>
    <property type="match status" value="1"/>
</dbReference>
<evidence type="ECO:0000256" key="3">
    <source>
        <dbReference type="ARBA" id="ARBA00022485"/>
    </source>
</evidence>
<proteinExistence type="inferred from homology"/>
<dbReference type="AlphaFoldDB" id="X1SBF6"/>
<evidence type="ECO:0000256" key="4">
    <source>
        <dbReference type="ARBA" id="ARBA00022679"/>
    </source>
</evidence>
<keyword evidence="5" id="KW-0949">S-adenosyl-L-methionine</keyword>
<dbReference type="CDD" id="cd01335">
    <property type="entry name" value="Radical_SAM"/>
    <property type="match status" value="1"/>
</dbReference>
<keyword evidence="8" id="KW-0411">Iron-sulfur</keyword>
<keyword evidence="4" id="KW-0808">Transferase</keyword>
<evidence type="ECO:0000256" key="9">
    <source>
        <dbReference type="ARBA" id="ARBA00047326"/>
    </source>
</evidence>
<dbReference type="EMBL" id="BARW01022967">
    <property type="protein sequence ID" value="GAI90313.1"/>
    <property type="molecule type" value="Genomic_DNA"/>
</dbReference>
<feature type="domain" description="Radical SAM core" evidence="10">
    <location>
        <begin position="1"/>
        <end position="209"/>
    </location>
</feature>
<evidence type="ECO:0000256" key="1">
    <source>
        <dbReference type="ARBA" id="ARBA00001966"/>
    </source>
</evidence>
<dbReference type="InterPro" id="IPR058240">
    <property type="entry name" value="rSAM_sf"/>
</dbReference>
<accession>X1SBF6</accession>
<dbReference type="SUPFAM" id="SSF102114">
    <property type="entry name" value="Radical SAM enzymes"/>
    <property type="match status" value="1"/>
</dbReference>
<dbReference type="SMART" id="SM00729">
    <property type="entry name" value="Elp3"/>
    <property type="match status" value="1"/>
</dbReference>
<comment type="caution">
    <text evidence="11">The sequence shown here is derived from an EMBL/GenBank/DDBJ whole genome shotgun (WGS) entry which is preliminary data.</text>
</comment>
<sequence length="230" mass="25563">MILGDVCTRNCSFCAVEHGQPAPPNANEPEHVVEAVKKLGLRHIVITSVTRDDLPDGGAYQFAKAIEAIRSYDPRITAEVLIPDFQGSLLALEVVVASHPAIINHNVETVPRLYPQVRPQANYERSIELLKHAKSMGKELLTKSGLMLGLGERREEVIQVMEDLREVDCDFLTIGQYLRPSINHHQVVRFAPPVEFEEYKNTGAAMGFRGVASAPFVRSSFQADKMFKGI</sequence>
<dbReference type="InterPro" id="IPR013785">
    <property type="entry name" value="Aldolase_TIM"/>
</dbReference>
<dbReference type="HAMAP" id="MF_00206">
    <property type="entry name" value="Lipoyl_synth"/>
    <property type="match status" value="1"/>
</dbReference>
<protein>
    <recommendedName>
        <fullName evidence="2">lipoyl synthase</fullName>
        <ecNumber evidence="2">2.8.1.8</ecNumber>
    </recommendedName>
</protein>
<dbReference type="EC" id="2.8.1.8" evidence="2"/>
<comment type="catalytic activity">
    <reaction evidence="9">
        <text>[[Fe-S] cluster scaffold protein carrying a second [4Fe-4S](2+) cluster] + N(6)-octanoyl-L-lysyl-[protein] + 2 oxidized [2Fe-2S]-[ferredoxin] + 2 S-adenosyl-L-methionine + 4 H(+) = [[Fe-S] cluster scaffold protein] + N(6)-[(R)-dihydrolipoyl]-L-lysyl-[protein] + 4 Fe(3+) + 2 hydrogen sulfide + 2 5'-deoxyadenosine + 2 L-methionine + 2 reduced [2Fe-2S]-[ferredoxin]</text>
        <dbReference type="Rhea" id="RHEA:16585"/>
        <dbReference type="Rhea" id="RHEA-COMP:9928"/>
        <dbReference type="Rhea" id="RHEA-COMP:10000"/>
        <dbReference type="Rhea" id="RHEA-COMP:10001"/>
        <dbReference type="Rhea" id="RHEA-COMP:10475"/>
        <dbReference type="Rhea" id="RHEA-COMP:14568"/>
        <dbReference type="Rhea" id="RHEA-COMP:14569"/>
        <dbReference type="ChEBI" id="CHEBI:15378"/>
        <dbReference type="ChEBI" id="CHEBI:17319"/>
        <dbReference type="ChEBI" id="CHEBI:29034"/>
        <dbReference type="ChEBI" id="CHEBI:29919"/>
        <dbReference type="ChEBI" id="CHEBI:33722"/>
        <dbReference type="ChEBI" id="CHEBI:33737"/>
        <dbReference type="ChEBI" id="CHEBI:33738"/>
        <dbReference type="ChEBI" id="CHEBI:57844"/>
        <dbReference type="ChEBI" id="CHEBI:59789"/>
        <dbReference type="ChEBI" id="CHEBI:78809"/>
        <dbReference type="ChEBI" id="CHEBI:83100"/>
        <dbReference type="EC" id="2.8.1.8"/>
    </reaction>
</comment>
<dbReference type="GO" id="GO:0051539">
    <property type="term" value="F:4 iron, 4 sulfur cluster binding"/>
    <property type="evidence" value="ECO:0007669"/>
    <property type="project" value="UniProtKB-KW"/>
</dbReference>